<dbReference type="SUPFAM" id="SSF81606">
    <property type="entry name" value="PP2C-like"/>
    <property type="match status" value="1"/>
</dbReference>
<dbReference type="NCBIfam" id="NF033484">
    <property type="entry name" value="Stp1_PP2C_phos"/>
    <property type="match status" value="1"/>
</dbReference>
<reference evidence="2 3" key="1">
    <citation type="submission" date="2016-10" db="EMBL/GenBank/DDBJ databases">
        <title>Complete Genome Sequence of Peptococcaceae strain DCMF.</title>
        <authorList>
            <person name="Edwards R.J."/>
            <person name="Holland S.I."/>
            <person name="Deshpande N.P."/>
            <person name="Wong Y.K."/>
            <person name="Ertan H."/>
            <person name="Manefield M."/>
            <person name="Russell T.L."/>
            <person name="Lee M.J."/>
        </authorList>
    </citation>
    <scope>NUCLEOTIDE SEQUENCE [LARGE SCALE GENOMIC DNA]</scope>
    <source>
        <strain evidence="2 3">DCMF</strain>
    </source>
</reference>
<dbReference type="KEGG" id="fwa:DCMF_07805"/>
<proteinExistence type="predicted"/>
<dbReference type="GO" id="GO:0004722">
    <property type="term" value="F:protein serine/threonine phosphatase activity"/>
    <property type="evidence" value="ECO:0007669"/>
    <property type="project" value="InterPro"/>
</dbReference>
<dbReference type="RefSeq" id="WP_148133913.1">
    <property type="nucleotide sequence ID" value="NZ_CP017634.1"/>
</dbReference>
<dbReference type="SMART" id="SM00332">
    <property type="entry name" value="PP2Cc"/>
    <property type="match status" value="1"/>
</dbReference>
<dbReference type="OrthoDB" id="9801841at2"/>
<dbReference type="CDD" id="cd00143">
    <property type="entry name" value="PP2Cc"/>
    <property type="match status" value="1"/>
</dbReference>
<dbReference type="AlphaFoldDB" id="A0A3G1KQE8"/>
<name>A0A3G1KQE8_FORW1</name>
<organism evidence="2 3">
    <name type="scientific">Formimonas warabiya</name>
    <dbReference type="NCBI Taxonomy" id="1761012"/>
    <lineage>
        <taxon>Bacteria</taxon>
        <taxon>Bacillati</taxon>
        <taxon>Bacillota</taxon>
        <taxon>Clostridia</taxon>
        <taxon>Eubacteriales</taxon>
        <taxon>Peptococcaceae</taxon>
        <taxon>Candidatus Formimonas</taxon>
    </lineage>
</organism>
<dbReference type="Pfam" id="PF00481">
    <property type="entry name" value="PP2C"/>
    <property type="match status" value="1"/>
</dbReference>
<evidence type="ECO:0000313" key="3">
    <source>
        <dbReference type="Proteomes" id="UP000323521"/>
    </source>
</evidence>
<dbReference type="Gene3D" id="3.60.40.10">
    <property type="entry name" value="PPM-type phosphatase domain"/>
    <property type="match status" value="1"/>
</dbReference>
<protein>
    <recommendedName>
        <fullName evidence="1">PPM-type phosphatase domain-containing protein</fullName>
    </recommendedName>
</protein>
<dbReference type="InterPro" id="IPR015655">
    <property type="entry name" value="PP2C"/>
</dbReference>
<dbReference type="Proteomes" id="UP000323521">
    <property type="component" value="Chromosome"/>
</dbReference>
<dbReference type="SMART" id="SM00331">
    <property type="entry name" value="PP2C_SIG"/>
    <property type="match status" value="1"/>
</dbReference>
<dbReference type="EMBL" id="CP017634">
    <property type="protein sequence ID" value="ATW24693.1"/>
    <property type="molecule type" value="Genomic_DNA"/>
</dbReference>
<keyword evidence="3" id="KW-1185">Reference proteome</keyword>
<dbReference type="InterPro" id="IPR036457">
    <property type="entry name" value="PPM-type-like_dom_sf"/>
</dbReference>
<dbReference type="InterPro" id="IPR001932">
    <property type="entry name" value="PPM-type_phosphatase-like_dom"/>
</dbReference>
<evidence type="ECO:0000313" key="2">
    <source>
        <dbReference type="EMBL" id="ATW24693.1"/>
    </source>
</evidence>
<dbReference type="PANTHER" id="PTHR47992">
    <property type="entry name" value="PROTEIN PHOSPHATASE"/>
    <property type="match status" value="1"/>
</dbReference>
<evidence type="ECO:0000259" key="1">
    <source>
        <dbReference type="PROSITE" id="PS51746"/>
    </source>
</evidence>
<feature type="domain" description="PPM-type phosphatase" evidence="1">
    <location>
        <begin position="2"/>
        <end position="235"/>
    </location>
</feature>
<dbReference type="PROSITE" id="PS51746">
    <property type="entry name" value="PPM_2"/>
    <property type="match status" value="1"/>
</dbReference>
<sequence length="237" mass="25930">MRAEVATDVGLVRKNNEDAVCCDVEKQIFIVADGMGGYEAGEVASSLAVDAVYRVVSSEQTDTPLEILRQAFYQANDRIFQHAQKNPEFSGMGTTLTALWIVEQKASIVHVGDSRAYLIREGKIASLTEDHSLVGELVREGGLTEEQAMSHPQRNILTRALGCSALVEVDVKEITVKPGDYFLLCTDGLTNLVSSEEMVHIVTQFHDLKTAVHKLVGLALERGGYDNITAVLVENRP</sequence>
<accession>A0A3G1KQE8</accession>
<gene>
    <name evidence="2" type="ORF">DCMF_07805</name>
</gene>